<keyword evidence="2" id="KW-1185">Reference proteome</keyword>
<dbReference type="AlphaFoldDB" id="A0A2P5KDJ4"/>
<evidence type="ECO:0000313" key="2">
    <source>
        <dbReference type="Proteomes" id="UP000243096"/>
    </source>
</evidence>
<dbReference type="Proteomes" id="UP000243096">
    <property type="component" value="Unassembled WGS sequence"/>
</dbReference>
<dbReference type="EMBL" id="PRDW01000002">
    <property type="protein sequence ID" value="PPB84755.1"/>
    <property type="molecule type" value="Genomic_DNA"/>
</dbReference>
<reference evidence="1 2" key="1">
    <citation type="submission" date="2018-01" db="EMBL/GenBank/DDBJ databases">
        <title>Genomic Encyclopedia of Type Strains, Phase III (KMG-III): the genomes of soil and plant-associated and newly described type strains.</title>
        <authorList>
            <person name="Whitman W."/>
        </authorList>
    </citation>
    <scope>NUCLEOTIDE SEQUENCE [LARGE SCALE GENOMIC DNA]</scope>
    <source>
        <strain evidence="1 2">HKI456</strain>
    </source>
</reference>
<protein>
    <submittedName>
        <fullName evidence="1">Uncharacterized protein</fullName>
    </submittedName>
</protein>
<sequence length="47" mass="4952">MAKRRSTDAGFSGGVICLSQSVRSLATSELRDDAIDRCTIGVALHVS</sequence>
<organism evidence="1 2">
    <name type="scientific">Mycetohabitans endofungorum</name>
    <dbReference type="NCBI Taxonomy" id="417203"/>
    <lineage>
        <taxon>Bacteria</taxon>
        <taxon>Pseudomonadati</taxon>
        <taxon>Pseudomonadota</taxon>
        <taxon>Betaproteobacteria</taxon>
        <taxon>Burkholderiales</taxon>
        <taxon>Burkholderiaceae</taxon>
        <taxon>Mycetohabitans</taxon>
    </lineage>
</organism>
<accession>A0A2P5KDJ4</accession>
<gene>
    <name evidence="1" type="ORF">B0O95_102155</name>
</gene>
<evidence type="ECO:0000313" key="1">
    <source>
        <dbReference type="EMBL" id="PPB84755.1"/>
    </source>
</evidence>
<name>A0A2P5KDJ4_9BURK</name>
<comment type="caution">
    <text evidence="1">The sequence shown here is derived from an EMBL/GenBank/DDBJ whole genome shotgun (WGS) entry which is preliminary data.</text>
</comment>
<proteinExistence type="predicted"/>